<evidence type="ECO:0000256" key="4">
    <source>
        <dbReference type="ARBA" id="ARBA00023163"/>
    </source>
</evidence>
<keyword evidence="1" id="KW-0547">Nucleotide-binding</keyword>
<keyword evidence="4" id="KW-0804">Transcription</keyword>
<dbReference type="PANTHER" id="PTHR32071">
    <property type="entry name" value="TRANSCRIPTIONAL REGULATORY PROTEIN"/>
    <property type="match status" value="1"/>
</dbReference>
<dbReference type="PROSITE" id="PS50045">
    <property type="entry name" value="SIGMA54_INTERACT_4"/>
    <property type="match status" value="1"/>
</dbReference>
<gene>
    <name evidence="6" type="ORF">JOC94_003155</name>
</gene>
<feature type="domain" description="Sigma-54 factor interaction" evidence="5">
    <location>
        <begin position="227"/>
        <end position="448"/>
    </location>
</feature>
<dbReference type="InterPro" id="IPR003593">
    <property type="entry name" value="AAA+_ATPase"/>
</dbReference>
<keyword evidence="2" id="KW-0067">ATP-binding</keyword>
<dbReference type="SMART" id="SM00382">
    <property type="entry name" value="AAA"/>
    <property type="match status" value="1"/>
</dbReference>
<keyword evidence="6" id="KW-0238">DNA-binding</keyword>
<dbReference type="Gene3D" id="1.10.8.60">
    <property type="match status" value="1"/>
</dbReference>
<reference evidence="6 7" key="1">
    <citation type="submission" date="2021-01" db="EMBL/GenBank/DDBJ databases">
        <title>Genomic Encyclopedia of Type Strains, Phase IV (KMG-IV): sequencing the most valuable type-strain genomes for metagenomic binning, comparative biology and taxonomic classification.</title>
        <authorList>
            <person name="Goeker M."/>
        </authorList>
    </citation>
    <scope>NUCLEOTIDE SEQUENCE [LARGE SCALE GENOMIC DNA]</scope>
    <source>
        <strain evidence="6 7">DSM 105453</strain>
    </source>
</reference>
<comment type="caution">
    <text evidence="6">The sequence shown here is derived from an EMBL/GenBank/DDBJ whole genome shotgun (WGS) entry which is preliminary data.</text>
</comment>
<keyword evidence="7" id="KW-1185">Reference proteome</keyword>
<evidence type="ECO:0000313" key="7">
    <source>
        <dbReference type="Proteomes" id="UP000823485"/>
    </source>
</evidence>
<evidence type="ECO:0000313" key="6">
    <source>
        <dbReference type="EMBL" id="MBM7716144.1"/>
    </source>
</evidence>
<dbReference type="InterPro" id="IPR025944">
    <property type="entry name" value="Sigma_54_int_dom_CS"/>
</dbReference>
<evidence type="ECO:0000256" key="3">
    <source>
        <dbReference type="ARBA" id="ARBA00023015"/>
    </source>
</evidence>
<evidence type="ECO:0000256" key="1">
    <source>
        <dbReference type="ARBA" id="ARBA00022741"/>
    </source>
</evidence>
<sequence>MAEKILTIISIQDEYLDMIAKQMTEIAGDLIKIRPISIKYLARETISKEETILLGSKFILPLVRPFLPKEVKYIIAERGFNYVNMARLLSATKGKNILVVNDTKQNTEETVQALKKVVFEHNYYAYNPDTGIPLDIDFVITPGEMQLVPEGLFEVIDIGYRVLALETVFEVVKEIRLDCSQFFLTNRYMKSLVALANENQSNIESTYFRKWARNTIEKNAKYFLDDMIANSQAMKDVLYIAKRISKMNDPVHIFGETGTGKSVLAQSIHNDSFNKEGPYLNINCSAWPKELLERELFGIEANGQTTPGLFELANGGTLCIEEIDELSISMQGRLLQVIEEGQVIRMGGHHPVPVRVRMITTSNIDLSLLVDQDSFRKDLFYQLSVLTCKMPTLSEREEDFESLIETYLHSHLHREDLIIPQNMIELLKQYSWPGNVRELFNALSYMACLEEKELTLESLPFYIKGRLLNNSTEEMSESDVNELIKRIEEHGFLGESLAILNIFAKGKKQCASFGRAIVRKKLREQGIILSEQQLRLRLEVLNQLHLLNVRQGRSGTTISRKGERFLKKMAKQKSF</sequence>
<dbReference type="EMBL" id="JAFBFH010000023">
    <property type="protein sequence ID" value="MBM7716144.1"/>
    <property type="molecule type" value="Genomic_DNA"/>
</dbReference>
<dbReference type="PROSITE" id="PS00688">
    <property type="entry name" value="SIGMA54_INTERACT_3"/>
    <property type="match status" value="1"/>
</dbReference>
<keyword evidence="3" id="KW-0805">Transcription regulation</keyword>
<dbReference type="RefSeq" id="WP_083717727.1">
    <property type="nucleotide sequence ID" value="NZ_JAFBFH010000023.1"/>
</dbReference>
<protein>
    <submittedName>
        <fullName evidence="6">DNA-binding NtrC family response regulator</fullName>
    </submittedName>
</protein>
<dbReference type="Pfam" id="PF08461">
    <property type="entry name" value="WHD_RNase_R"/>
    <property type="match status" value="1"/>
</dbReference>
<accession>A0ABS2R960</accession>
<dbReference type="SUPFAM" id="SSF52540">
    <property type="entry name" value="P-loop containing nucleoside triphosphate hydrolases"/>
    <property type="match status" value="1"/>
</dbReference>
<name>A0ABS2R960_9BACI</name>
<dbReference type="GO" id="GO:0003677">
    <property type="term" value="F:DNA binding"/>
    <property type="evidence" value="ECO:0007669"/>
    <property type="project" value="UniProtKB-KW"/>
</dbReference>
<dbReference type="Gene3D" id="3.40.50.300">
    <property type="entry name" value="P-loop containing nucleotide triphosphate hydrolases"/>
    <property type="match status" value="1"/>
</dbReference>
<dbReference type="Pfam" id="PF00158">
    <property type="entry name" value="Sigma54_activat"/>
    <property type="match status" value="1"/>
</dbReference>
<dbReference type="InterPro" id="IPR027417">
    <property type="entry name" value="P-loop_NTPase"/>
</dbReference>
<dbReference type="InterPro" id="IPR013668">
    <property type="entry name" value="RNase_R_HTH_12"/>
</dbReference>
<evidence type="ECO:0000259" key="5">
    <source>
        <dbReference type="PROSITE" id="PS50045"/>
    </source>
</evidence>
<proteinExistence type="predicted"/>
<dbReference type="Proteomes" id="UP000823485">
    <property type="component" value="Unassembled WGS sequence"/>
</dbReference>
<organism evidence="6 7">
    <name type="scientific">Siminovitchia thermophila</name>
    <dbReference type="NCBI Taxonomy" id="1245522"/>
    <lineage>
        <taxon>Bacteria</taxon>
        <taxon>Bacillati</taxon>
        <taxon>Bacillota</taxon>
        <taxon>Bacilli</taxon>
        <taxon>Bacillales</taxon>
        <taxon>Bacillaceae</taxon>
        <taxon>Siminovitchia</taxon>
    </lineage>
</organism>
<dbReference type="CDD" id="cd00009">
    <property type="entry name" value="AAA"/>
    <property type="match status" value="1"/>
</dbReference>
<evidence type="ECO:0000256" key="2">
    <source>
        <dbReference type="ARBA" id="ARBA00022840"/>
    </source>
</evidence>
<dbReference type="InterPro" id="IPR058031">
    <property type="entry name" value="AAA_lid_NorR"/>
</dbReference>
<dbReference type="InterPro" id="IPR002078">
    <property type="entry name" value="Sigma_54_int"/>
</dbReference>
<dbReference type="Pfam" id="PF25601">
    <property type="entry name" value="AAA_lid_14"/>
    <property type="match status" value="1"/>
</dbReference>
<dbReference type="PANTHER" id="PTHR32071:SF57">
    <property type="entry name" value="C4-DICARBOXYLATE TRANSPORT TRANSCRIPTIONAL REGULATORY PROTEIN DCTD"/>
    <property type="match status" value="1"/>
</dbReference>